<name>A0A6J4KK85_9ACTN</name>
<reference evidence="1" key="1">
    <citation type="submission" date="2020-02" db="EMBL/GenBank/DDBJ databases">
        <authorList>
            <person name="Meier V. D."/>
        </authorList>
    </citation>
    <scope>NUCLEOTIDE SEQUENCE</scope>
    <source>
        <strain evidence="1">AVDCRST_MAG61</strain>
    </source>
</reference>
<proteinExistence type="predicted"/>
<dbReference type="EMBL" id="CADCTT010000204">
    <property type="protein sequence ID" value="CAA9307264.1"/>
    <property type="molecule type" value="Genomic_DNA"/>
</dbReference>
<organism evidence="1">
    <name type="scientific">uncultured Friedmanniella sp</name>
    <dbReference type="NCBI Taxonomy" id="335381"/>
    <lineage>
        <taxon>Bacteria</taxon>
        <taxon>Bacillati</taxon>
        <taxon>Actinomycetota</taxon>
        <taxon>Actinomycetes</taxon>
        <taxon>Propionibacteriales</taxon>
        <taxon>Nocardioidaceae</taxon>
        <taxon>Friedmanniella</taxon>
        <taxon>environmental samples</taxon>
    </lineage>
</organism>
<protein>
    <submittedName>
        <fullName evidence="1">Uncharacterized protein</fullName>
    </submittedName>
</protein>
<accession>A0A6J4KK85</accession>
<gene>
    <name evidence="1" type="ORF">AVDCRST_MAG61-1425</name>
</gene>
<dbReference type="AlphaFoldDB" id="A0A6J4KK85"/>
<sequence length="42" mass="4839">MWSRRFLLGSAVNRPADRDVRFARLATRVPVHTTLSLSDRRG</sequence>
<evidence type="ECO:0000313" key="1">
    <source>
        <dbReference type="EMBL" id="CAA9307264.1"/>
    </source>
</evidence>